<proteinExistence type="predicted"/>
<dbReference type="Proteomes" id="UP000814033">
    <property type="component" value="Unassembled WGS sequence"/>
</dbReference>
<reference evidence="1" key="2">
    <citation type="journal article" date="2022" name="New Phytol.">
        <title>Evolutionary transition to the ectomycorrhizal habit in the genomes of a hyperdiverse lineage of mushroom-forming fungi.</title>
        <authorList>
            <person name="Looney B."/>
            <person name="Miyauchi S."/>
            <person name="Morin E."/>
            <person name="Drula E."/>
            <person name="Courty P.E."/>
            <person name="Kohler A."/>
            <person name="Kuo A."/>
            <person name="LaButti K."/>
            <person name="Pangilinan J."/>
            <person name="Lipzen A."/>
            <person name="Riley R."/>
            <person name="Andreopoulos W."/>
            <person name="He G."/>
            <person name="Johnson J."/>
            <person name="Nolan M."/>
            <person name="Tritt A."/>
            <person name="Barry K.W."/>
            <person name="Grigoriev I.V."/>
            <person name="Nagy L.G."/>
            <person name="Hibbett D."/>
            <person name="Henrissat B."/>
            <person name="Matheny P.B."/>
            <person name="Labbe J."/>
            <person name="Martin F.M."/>
        </authorList>
    </citation>
    <scope>NUCLEOTIDE SEQUENCE</scope>
    <source>
        <strain evidence="1">FP105234-sp</strain>
    </source>
</reference>
<name>A0ACB8R4J1_9AGAM</name>
<gene>
    <name evidence="1" type="ORF">FA95DRAFT_1136388</name>
</gene>
<protein>
    <submittedName>
        <fullName evidence="1">Uncharacterized protein</fullName>
    </submittedName>
</protein>
<accession>A0ACB8R4J1</accession>
<organism evidence="1 2">
    <name type="scientific">Auriscalpium vulgare</name>
    <dbReference type="NCBI Taxonomy" id="40419"/>
    <lineage>
        <taxon>Eukaryota</taxon>
        <taxon>Fungi</taxon>
        <taxon>Dikarya</taxon>
        <taxon>Basidiomycota</taxon>
        <taxon>Agaricomycotina</taxon>
        <taxon>Agaricomycetes</taxon>
        <taxon>Russulales</taxon>
        <taxon>Auriscalpiaceae</taxon>
        <taxon>Auriscalpium</taxon>
    </lineage>
</organism>
<comment type="caution">
    <text evidence="1">The sequence shown here is derived from an EMBL/GenBank/DDBJ whole genome shotgun (WGS) entry which is preliminary data.</text>
</comment>
<keyword evidence="2" id="KW-1185">Reference proteome</keyword>
<evidence type="ECO:0000313" key="2">
    <source>
        <dbReference type="Proteomes" id="UP000814033"/>
    </source>
</evidence>
<dbReference type="EMBL" id="MU276400">
    <property type="protein sequence ID" value="KAI0038840.1"/>
    <property type="molecule type" value="Genomic_DNA"/>
</dbReference>
<sequence length="150" mass="15666">MRSHDRLTTMKPGIRGALSETGVRKRGIDSREMEPADIGVALDGRGCRHVRSTSAKHGARGQGDTHRASEWVVRQTKRPLQAMSRPYCNDSRCWYVAWVLIGTVPGAGPWAEGGGGASAATSASARDGQAGGTDTGTGAPSSACGTEESI</sequence>
<reference evidence="1" key="1">
    <citation type="submission" date="2021-02" db="EMBL/GenBank/DDBJ databases">
        <authorList>
            <consortium name="DOE Joint Genome Institute"/>
            <person name="Ahrendt S."/>
            <person name="Looney B.P."/>
            <person name="Miyauchi S."/>
            <person name="Morin E."/>
            <person name="Drula E."/>
            <person name="Courty P.E."/>
            <person name="Chicoki N."/>
            <person name="Fauchery L."/>
            <person name="Kohler A."/>
            <person name="Kuo A."/>
            <person name="Labutti K."/>
            <person name="Pangilinan J."/>
            <person name="Lipzen A."/>
            <person name="Riley R."/>
            <person name="Andreopoulos W."/>
            <person name="He G."/>
            <person name="Johnson J."/>
            <person name="Barry K.W."/>
            <person name="Grigoriev I.V."/>
            <person name="Nagy L."/>
            <person name="Hibbett D."/>
            <person name="Henrissat B."/>
            <person name="Matheny P.B."/>
            <person name="Labbe J."/>
            <person name="Martin F."/>
        </authorList>
    </citation>
    <scope>NUCLEOTIDE SEQUENCE</scope>
    <source>
        <strain evidence="1">FP105234-sp</strain>
    </source>
</reference>
<evidence type="ECO:0000313" key="1">
    <source>
        <dbReference type="EMBL" id="KAI0038840.1"/>
    </source>
</evidence>